<protein>
    <submittedName>
        <fullName evidence="2">Uncharacterized protein</fullName>
    </submittedName>
</protein>
<sequence length="471" mass="51312">MGIFYLSFQRPPPLQVRPSEPVKVCVTITNDLRSETYTHPFEKTQPLRLRVAWVVLSPSGSVVRLEEEGEVGVDWRDGSCAFRVLEGLRAPSVRSVAVATMNGKDEKGKGKGTLHLGVYVGPSTSARQIAKKSSPQDSHPLVWPLSPPSAPGADEADEFIPVLSGPIQLLADSSHHGQQAGSKQNELLRTIRLPGSLATARNLIIQEETGYELDKHIWDASLHLLRLLTIPARIDSLPTSLRLLDRIASVAANEGRAFNVVELGAGTAVVSIALARWLEQNPPPPNQPTEVPARVTFNATDLDPALPIMDANSRWNDLVTTEDAEQSSPSTGLGDSIPPPDDSAYASSAPLPSPLHPAQPRITLQPLVLDWTQPLPSALPHEIDLIMVSDCTYNPTFYPALAQTILSLLTRSKASATCVLSKKHRHSDERGLWLILKGVGLDRRLVDGCEHQESDIGEEQGWGTWEIFPID</sequence>
<reference evidence="2" key="2">
    <citation type="journal article" date="2019" name="IMA Fungus">
        <title>Genome sequencing and comparison of five Tilletia species to identify candidate genes for the detection of regulated species infecting wheat.</title>
        <authorList>
            <person name="Nguyen H.D.T."/>
            <person name="Sultana T."/>
            <person name="Kesanakurti P."/>
            <person name="Hambleton S."/>
        </authorList>
    </citation>
    <scope>NUCLEOTIDE SEQUENCE</scope>
    <source>
        <strain evidence="2">DAOMC 236416</strain>
    </source>
</reference>
<evidence type="ECO:0000313" key="3">
    <source>
        <dbReference type="Proteomes" id="UP000077521"/>
    </source>
</evidence>
<feature type="region of interest" description="Disordered" evidence="1">
    <location>
        <begin position="320"/>
        <end position="352"/>
    </location>
</feature>
<organism evidence="2 3">
    <name type="scientific">Tilletia indica</name>
    <dbReference type="NCBI Taxonomy" id="43049"/>
    <lineage>
        <taxon>Eukaryota</taxon>
        <taxon>Fungi</taxon>
        <taxon>Dikarya</taxon>
        <taxon>Basidiomycota</taxon>
        <taxon>Ustilaginomycotina</taxon>
        <taxon>Exobasidiomycetes</taxon>
        <taxon>Tilletiales</taxon>
        <taxon>Tilletiaceae</taxon>
        <taxon>Tilletia</taxon>
    </lineage>
</organism>
<accession>A0A177TFK7</accession>
<evidence type="ECO:0000313" key="2">
    <source>
        <dbReference type="EMBL" id="KAE8259688.1"/>
    </source>
</evidence>
<dbReference type="GO" id="GO:0008757">
    <property type="term" value="F:S-adenosylmethionine-dependent methyltransferase activity"/>
    <property type="evidence" value="ECO:0007669"/>
    <property type="project" value="UniProtKB-ARBA"/>
</dbReference>
<reference evidence="2" key="1">
    <citation type="submission" date="2016-04" db="EMBL/GenBank/DDBJ databases">
        <authorList>
            <person name="Nguyen H.D."/>
            <person name="Samba Siva P."/>
            <person name="Cullis J."/>
            <person name="Levesque C.A."/>
            <person name="Hambleton S."/>
        </authorList>
    </citation>
    <scope>NUCLEOTIDE SEQUENCE</scope>
    <source>
        <strain evidence="2">DAOMC 236416</strain>
    </source>
</reference>
<gene>
    <name evidence="2" type="ORF">A4X13_0g857</name>
</gene>
<dbReference type="Gene3D" id="3.40.50.150">
    <property type="entry name" value="Vaccinia Virus protein VP39"/>
    <property type="match status" value="1"/>
</dbReference>
<comment type="caution">
    <text evidence="2">The sequence shown here is derived from an EMBL/GenBank/DDBJ whole genome shotgun (WGS) entry which is preliminary data.</text>
</comment>
<name>A0A177TFK7_9BASI</name>
<dbReference type="Proteomes" id="UP000077521">
    <property type="component" value="Unassembled WGS sequence"/>
</dbReference>
<dbReference type="PANTHER" id="PTHR14614">
    <property type="entry name" value="HEPATOCELLULAR CARCINOMA-ASSOCIATED ANTIGEN"/>
    <property type="match status" value="1"/>
</dbReference>
<proteinExistence type="predicted"/>
<dbReference type="InterPro" id="IPR019410">
    <property type="entry name" value="Methyltransf_16"/>
</dbReference>
<dbReference type="Pfam" id="PF10294">
    <property type="entry name" value="Methyltransf_16"/>
    <property type="match status" value="2"/>
</dbReference>
<dbReference type="AlphaFoldDB" id="A0A177TFK7"/>
<evidence type="ECO:0000256" key="1">
    <source>
        <dbReference type="SAM" id="MobiDB-lite"/>
    </source>
</evidence>
<dbReference type="EMBL" id="LWDF02000029">
    <property type="protein sequence ID" value="KAE8259688.1"/>
    <property type="molecule type" value="Genomic_DNA"/>
</dbReference>
<dbReference type="InterPro" id="IPR029063">
    <property type="entry name" value="SAM-dependent_MTases_sf"/>
</dbReference>
<keyword evidence="3" id="KW-1185">Reference proteome</keyword>
<dbReference type="OrthoDB" id="413520at2759"/>